<feature type="transmembrane region" description="Helical" evidence="6">
    <location>
        <begin position="122"/>
        <end position="146"/>
    </location>
</feature>
<feature type="transmembrane region" description="Helical" evidence="6">
    <location>
        <begin position="335"/>
        <end position="353"/>
    </location>
</feature>
<feature type="transmembrane region" description="Helical" evidence="6">
    <location>
        <begin position="79"/>
        <end position="102"/>
    </location>
</feature>
<evidence type="ECO:0000313" key="7">
    <source>
        <dbReference type="EMBL" id="SMC23932.1"/>
    </source>
</evidence>
<evidence type="ECO:0000256" key="5">
    <source>
        <dbReference type="ARBA" id="ARBA00023136"/>
    </source>
</evidence>
<dbReference type="GO" id="GO:0005886">
    <property type="term" value="C:plasma membrane"/>
    <property type="evidence" value="ECO:0007669"/>
    <property type="project" value="UniProtKB-SubCell"/>
</dbReference>
<keyword evidence="4 6" id="KW-1133">Transmembrane helix</keyword>
<feature type="transmembrane region" description="Helical" evidence="6">
    <location>
        <begin position="21"/>
        <end position="42"/>
    </location>
</feature>
<comment type="subcellular location">
    <subcellularLocation>
        <location evidence="1">Cell membrane</location>
        <topology evidence="1">Multi-pass membrane protein</topology>
    </subcellularLocation>
</comment>
<evidence type="ECO:0000256" key="6">
    <source>
        <dbReference type="SAM" id="Phobius"/>
    </source>
</evidence>
<dbReference type="EMBL" id="FWXH01000006">
    <property type="protein sequence ID" value="SMC23932.1"/>
    <property type="molecule type" value="Genomic_DNA"/>
</dbReference>
<proteinExistence type="predicted"/>
<feature type="transmembrane region" description="Helical" evidence="6">
    <location>
        <begin position="208"/>
        <end position="227"/>
    </location>
</feature>
<gene>
    <name evidence="7" type="ORF">SAMN02745134_02037</name>
</gene>
<dbReference type="Pfam" id="PF02653">
    <property type="entry name" value="BPD_transp_2"/>
    <property type="match status" value="1"/>
</dbReference>
<reference evidence="7 8" key="1">
    <citation type="submission" date="2017-04" db="EMBL/GenBank/DDBJ databases">
        <authorList>
            <person name="Afonso C.L."/>
            <person name="Miller P.J."/>
            <person name="Scott M.A."/>
            <person name="Spackman E."/>
            <person name="Goraichik I."/>
            <person name="Dimitrov K.M."/>
            <person name="Suarez D.L."/>
            <person name="Swayne D.E."/>
        </authorList>
    </citation>
    <scope>NUCLEOTIDE SEQUENCE [LARGE SCALE GENOMIC DNA]</scope>
    <source>
        <strain evidence="7 8">DSM 12555</strain>
    </source>
</reference>
<dbReference type="InterPro" id="IPR001851">
    <property type="entry name" value="ABC_transp_permease"/>
</dbReference>
<evidence type="ECO:0000313" key="8">
    <source>
        <dbReference type="Proteomes" id="UP000192468"/>
    </source>
</evidence>
<dbReference type="PANTHER" id="PTHR47089:SF1">
    <property type="entry name" value="GUANOSINE ABC TRANSPORTER PERMEASE PROTEIN NUPP"/>
    <property type="match status" value="1"/>
</dbReference>
<dbReference type="AlphaFoldDB" id="A0A1W1XJD9"/>
<sequence length="369" mass="39503">MNNSEEKNNRFLGAIKYAAKSLAFPLFAIFISFFVAVFFVMWAKGYGITEYFTALTDLIGTIITGSYGSTSQALETLTYITPLIFTGVASAVAFKCGIFNIGTEGQFTLGMLAAAVVGQIPGLSPIVHVPLIILSGIIAGGLWGAIPGFLKAKFGINEVINCIMLNYIAMYVVNFVIMRTPAGIHSKAQTPIIQDSAKLFRFSSSSRANVGIIIAVICAIFVFWLLWKTTKGYEIRAVGINPHASEYGGINIARNTIFAMLISGAIAGLGGATHLAGTVYNTTDLLSFVGYGLDGIAVALLAKSNPIGCIPSAILFGTLNSSSRILQINSIPKEIVYLIQSVVIVFVATDYIVDYFKEKKRKKGAILNG</sequence>
<organism evidence="7 8">
    <name type="scientific">Clostridium acidisoli DSM 12555</name>
    <dbReference type="NCBI Taxonomy" id="1121291"/>
    <lineage>
        <taxon>Bacteria</taxon>
        <taxon>Bacillati</taxon>
        <taxon>Bacillota</taxon>
        <taxon>Clostridia</taxon>
        <taxon>Eubacteriales</taxon>
        <taxon>Clostridiaceae</taxon>
        <taxon>Clostridium</taxon>
    </lineage>
</organism>
<dbReference type="STRING" id="1121291.SAMN02745134_02037"/>
<keyword evidence="8" id="KW-1185">Reference proteome</keyword>
<evidence type="ECO:0000256" key="2">
    <source>
        <dbReference type="ARBA" id="ARBA00022475"/>
    </source>
</evidence>
<protein>
    <submittedName>
        <fullName evidence="7">Nucleoside ABC transporter membrane protein</fullName>
    </submittedName>
</protein>
<feature type="transmembrane region" description="Helical" evidence="6">
    <location>
        <begin position="257"/>
        <end position="277"/>
    </location>
</feature>
<keyword evidence="5 6" id="KW-0472">Membrane</keyword>
<feature type="transmembrane region" description="Helical" evidence="6">
    <location>
        <begin position="158"/>
        <end position="177"/>
    </location>
</feature>
<evidence type="ECO:0000256" key="3">
    <source>
        <dbReference type="ARBA" id="ARBA00022692"/>
    </source>
</evidence>
<accession>A0A1W1XJD9</accession>
<keyword evidence="3 6" id="KW-0812">Transmembrane</keyword>
<name>A0A1W1XJD9_9CLOT</name>
<dbReference type="CDD" id="cd06580">
    <property type="entry name" value="TM_PBP1_transp_TpRbsC_like"/>
    <property type="match status" value="1"/>
</dbReference>
<evidence type="ECO:0000256" key="4">
    <source>
        <dbReference type="ARBA" id="ARBA00022989"/>
    </source>
</evidence>
<evidence type="ECO:0000256" key="1">
    <source>
        <dbReference type="ARBA" id="ARBA00004651"/>
    </source>
</evidence>
<keyword evidence="2" id="KW-1003">Cell membrane</keyword>
<dbReference type="PANTHER" id="PTHR47089">
    <property type="entry name" value="ABC TRANSPORTER, PERMEASE PROTEIN"/>
    <property type="match status" value="1"/>
</dbReference>
<dbReference type="GO" id="GO:0022857">
    <property type="term" value="F:transmembrane transporter activity"/>
    <property type="evidence" value="ECO:0007669"/>
    <property type="project" value="InterPro"/>
</dbReference>
<dbReference type="Proteomes" id="UP000192468">
    <property type="component" value="Unassembled WGS sequence"/>
</dbReference>
<dbReference type="RefSeq" id="WP_084115727.1">
    <property type="nucleotide sequence ID" value="NZ_FWXH01000006.1"/>
</dbReference>